<dbReference type="Proteomes" id="UP000178577">
    <property type="component" value="Unassembled WGS sequence"/>
</dbReference>
<dbReference type="Gene3D" id="1.25.40.10">
    <property type="entry name" value="Tetratricopeptide repeat domain"/>
    <property type="match status" value="1"/>
</dbReference>
<reference evidence="2 3" key="1">
    <citation type="journal article" date="2016" name="Nat. Commun.">
        <title>Thousands of microbial genomes shed light on interconnected biogeochemical processes in an aquifer system.</title>
        <authorList>
            <person name="Anantharaman K."/>
            <person name="Brown C.T."/>
            <person name="Hug L.A."/>
            <person name="Sharon I."/>
            <person name="Castelle C.J."/>
            <person name="Probst A.J."/>
            <person name="Thomas B.C."/>
            <person name="Singh A."/>
            <person name="Wilkins M.J."/>
            <person name="Karaoz U."/>
            <person name="Brodie E.L."/>
            <person name="Williams K.H."/>
            <person name="Hubbard S.S."/>
            <person name="Banfield J.F."/>
        </authorList>
    </citation>
    <scope>NUCLEOTIDE SEQUENCE [LARGE SCALE GENOMIC DNA]</scope>
</reference>
<name>A0A1F5G6A1_9BACT</name>
<evidence type="ECO:0000313" key="2">
    <source>
        <dbReference type="EMBL" id="OGD87344.1"/>
    </source>
</evidence>
<protein>
    <recommendedName>
        <fullName evidence="4">Tetratricopeptide repeat-like domain-containing protein</fullName>
    </recommendedName>
</protein>
<evidence type="ECO:0000256" key="1">
    <source>
        <dbReference type="SAM" id="Phobius"/>
    </source>
</evidence>
<sequence>MYLPHNSRPSINSGLRNLQFPQISRIISRTSLFIKSFGGQARGISIFTLLRILGVAIVCASFLIYFSNQNQQQASRINALEKAVSLKPSDFNKRLRLALSYEEEFKKTSNLQNLEKALEEAKVAQQLDPQNLNAQRLILRLNKENSAEIKKEIQQVATIVKNRPDYQAAWLKLAALYEKLGDEKNAHDARNRAKLLNQNF</sequence>
<dbReference type="SUPFAM" id="SSF48452">
    <property type="entry name" value="TPR-like"/>
    <property type="match status" value="1"/>
</dbReference>
<proteinExistence type="predicted"/>
<evidence type="ECO:0008006" key="4">
    <source>
        <dbReference type="Google" id="ProtNLM"/>
    </source>
</evidence>
<gene>
    <name evidence="2" type="ORF">A2693_00090</name>
</gene>
<evidence type="ECO:0000313" key="3">
    <source>
        <dbReference type="Proteomes" id="UP000178577"/>
    </source>
</evidence>
<feature type="transmembrane region" description="Helical" evidence="1">
    <location>
        <begin position="44"/>
        <end position="66"/>
    </location>
</feature>
<organism evidence="2 3">
    <name type="scientific">Candidatus Curtissbacteria bacterium RIFCSPHIGHO2_01_FULL_40_12</name>
    <dbReference type="NCBI Taxonomy" id="1797710"/>
    <lineage>
        <taxon>Bacteria</taxon>
        <taxon>Candidatus Curtissiibacteriota</taxon>
    </lineage>
</organism>
<keyword evidence="1" id="KW-0812">Transmembrane</keyword>
<dbReference type="InterPro" id="IPR011990">
    <property type="entry name" value="TPR-like_helical_dom_sf"/>
</dbReference>
<accession>A0A1F5G6A1</accession>
<comment type="caution">
    <text evidence="2">The sequence shown here is derived from an EMBL/GenBank/DDBJ whole genome shotgun (WGS) entry which is preliminary data.</text>
</comment>
<keyword evidence="1" id="KW-1133">Transmembrane helix</keyword>
<dbReference type="EMBL" id="MFAY01000060">
    <property type="protein sequence ID" value="OGD87344.1"/>
    <property type="molecule type" value="Genomic_DNA"/>
</dbReference>
<keyword evidence="1" id="KW-0472">Membrane</keyword>
<dbReference type="AlphaFoldDB" id="A0A1F5G6A1"/>